<comment type="caution">
    <text evidence="1">The sequence shown here is derived from an EMBL/GenBank/DDBJ whole genome shotgun (WGS) entry which is preliminary data.</text>
</comment>
<dbReference type="AlphaFoldDB" id="A0AAV4XVS0"/>
<protein>
    <submittedName>
        <fullName evidence="1">Uncharacterized protein</fullName>
    </submittedName>
</protein>
<dbReference type="Proteomes" id="UP001054945">
    <property type="component" value="Unassembled WGS sequence"/>
</dbReference>
<reference evidence="1 2" key="1">
    <citation type="submission" date="2021-06" db="EMBL/GenBank/DDBJ databases">
        <title>Caerostris extrusa draft genome.</title>
        <authorList>
            <person name="Kono N."/>
            <person name="Arakawa K."/>
        </authorList>
    </citation>
    <scope>NUCLEOTIDE SEQUENCE [LARGE SCALE GENOMIC DNA]</scope>
</reference>
<keyword evidence="2" id="KW-1185">Reference proteome</keyword>
<name>A0AAV4XVS0_CAEEX</name>
<evidence type="ECO:0000313" key="1">
    <source>
        <dbReference type="EMBL" id="GIY99280.1"/>
    </source>
</evidence>
<sequence length="147" mass="16734">MSCMGNGSVRAAVDNYYAQNTMSCYVGKHKCTSSSRRNITCTEYNNLVVGKRQCTSSSRQLCIRIHSRMAVYERQSCDTMSLYGKTAVYEQKAVDNYYAQKHNVLYVTGSVRAAVDNYYAQNTMSCMWKLGSVRDNYYAQNTLSFCM</sequence>
<gene>
    <name evidence="1" type="ORF">CEXT_395251</name>
</gene>
<organism evidence="1 2">
    <name type="scientific">Caerostris extrusa</name>
    <name type="common">Bark spider</name>
    <name type="synonym">Caerostris bankana</name>
    <dbReference type="NCBI Taxonomy" id="172846"/>
    <lineage>
        <taxon>Eukaryota</taxon>
        <taxon>Metazoa</taxon>
        <taxon>Ecdysozoa</taxon>
        <taxon>Arthropoda</taxon>
        <taxon>Chelicerata</taxon>
        <taxon>Arachnida</taxon>
        <taxon>Araneae</taxon>
        <taxon>Araneomorphae</taxon>
        <taxon>Entelegynae</taxon>
        <taxon>Araneoidea</taxon>
        <taxon>Araneidae</taxon>
        <taxon>Caerostris</taxon>
    </lineage>
</organism>
<proteinExistence type="predicted"/>
<accession>A0AAV4XVS0</accession>
<dbReference type="EMBL" id="BPLR01018405">
    <property type="protein sequence ID" value="GIY99280.1"/>
    <property type="molecule type" value="Genomic_DNA"/>
</dbReference>
<evidence type="ECO:0000313" key="2">
    <source>
        <dbReference type="Proteomes" id="UP001054945"/>
    </source>
</evidence>